<keyword evidence="1 6" id="KW-0597">Phosphoprotein</keyword>
<keyword evidence="3" id="KW-0805">Transcription regulation</keyword>
<dbReference type="SUPFAM" id="SSF52172">
    <property type="entry name" value="CheY-like"/>
    <property type="match status" value="1"/>
</dbReference>
<dbReference type="GO" id="GO:0000160">
    <property type="term" value="P:phosphorelay signal transduction system"/>
    <property type="evidence" value="ECO:0007669"/>
    <property type="project" value="UniProtKB-KW"/>
</dbReference>
<evidence type="ECO:0000256" key="6">
    <source>
        <dbReference type="PROSITE-ProRule" id="PRU00169"/>
    </source>
</evidence>
<dbReference type="CDD" id="cd17537">
    <property type="entry name" value="REC_FixJ"/>
    <property type="match status" value="1"/>
</dbReference>
<evidence type="ECO:0000256" key="3">
    <source>
        <dbReference type="ARBA" id="ARBA00023015"/>
    </source>
</evidence>
<evidence type="ECO:0000256" key="4">
    <source>
        <dbReference type="ARBA" id="ARBA00023125"/>
    </source>
</evidence>
<dbReference type="PATRIC" id="fig|1280952.3.peg.2471"/>
<evidence type="ECO:0000259" key="8">
    <source>
        <dbReference type="PROSITE" id="PS50110"/>
    </source>
</evidence>
<evidence type="ECO:0000256" key="2">
    <source>
        <dbReference type="ARBA" id="ARBA00023012"/>
    </source>
</evidence>
<dbReference type="PROSITE" id="PS50043">
    <property type="entry name" value="HTH_LUXR_2"/>
    <property type="match status" value="1"/>
</dbReference>
<keyword evidence="2" id="KW-0902">Two-component regulatory system</keyword>
<feature type="domain" description="HTH luxR-type" evidence="7">
    <location>
        <begin position="136"/>
        <end position="201"/>
    </location>
</feature>
<dbReference type="InterPro" id="IPR011006">
    <property type="entry name" value="CheY-like_superfamily"/>
</dbReference>
<comment type="caution">
    <text evidence="9">The sequence shown here is derived from an EMBL/GenBank/DDBJ whole genome shotgun (WGS) entry which is preliminary data.</text>
</comment>
<dbReference type="SMART" id="SM00421">
    <property type="entry name" value="HTH_LUXR"/>
    <property type="match status" value="1"/>
</dbReference>
<dbReference type="PRINTS" id="PR00038">
    <property type="entry name" value="HTHLUXR"/>
</dbReference>
<name>A0A059FB00_9PROT</name>
<evidence type="ECO:0000313" key="9">
    <source>
        <dbReference type="EMBL" id="KCZ87790.1"/>
    </source>
</evidence>
<reference evidence="9 10" key="1">
    <citation type="journal article" date="2014" name="Antonie Van Leeuwenhoek">
        <title>Hyphomonas beringensis sp. nov. and Hyphomonas chukchiensis sp. nov., isolated from surface seawater of the Bering Sea and Chukchi Sea.</title>
        <authorList>
            <person name="Li C."/>
            <person name="Lai Q."/>
            <person name="Li G."/>
            <person name="Dong C."/>
            <person name="Wang J."/>
            <person name="Liao Y."/>
            <person name="Shao Z."/>
        </authorList>
    </citation>
    <scope>NUCLEOTIDE SEQUENCE [LARGE SCALE GENOMIC DNA]</scope>
    <source>
        <strain evidence="9 10">VP2</strain>
    </source>
</reference>
<dbReference type="PROSITE" id="PS50110">
    <property type="entry name" value="RESPONSE_REGULATORY"/>
    <property type="match status" value="1"/>
</dbReference>
<dbReference type="SMART" id="SM00448">
    <property type="entry name" value="REC"/>
    <property type="match status" value="1"/>
</dbReference>
<dbReference type="Proteomes" id="UP000024816">
    <property type="component" value="Unassembled WGS sequence"/>
</dbReference>
<dbReference type="InterPro" id="IPR036388">
    <property type="entry name" value="WH-like_DNA-bd_sf"/>
</dbReference>
<feature type="modified residue" description="4-aspartylphosphate" evidence="6">
    <location>
        <position position="55"/>
    </location>
</feature>
<dbReference type="FunFam" id="3.40.50.2300:FF:000018">
    <property type="entry name" value="DNA-binding transcriptional regulator NtrC"/>
    <property type="match status" value="1"/>
</dbReference>
<dbReference type="Pfam" id="PF00196">
    <property type="entry name" value="GerE"/>
    <property type="match status" value="1"/>
</dbReference>
<protein>
    <submittedName>
        <fullName evidence="9">DNA-binding response regulator FixJ</fullName>
    </submittedName>
</protein>
<dbReference type="STRING" id="1280952.HJA_12339"/>
<dbReference type="GO" id="GO:0003677">
    <property type="term" value="F:DNA binding"/>
    <property type="evidence" value="ECO:0007669"/>
    <property type="project" value="UniProtKB-KW"/>
</dbReference>
<keyword evidence="5" id="KW-0804">Transcription</keyword>
<evidence type="ECO:0000259" key="7">
    <source>
        <dbReference type="PROSITE" id="PS50043"/>
    </source>
</evidence>
<dbReference type="SUPFAM" id="SSF46894">
    <property type="entry name" value="C-terminal effector domain of the bipartite response regulators"/>
    <property type="match status" value="1"/>
</dbReference>
<sequence length="210" mass="23000">MSEQKLIHLVDDDDAVRHSASFMLRHAGFAVKTYSDGVAFLEVADEAQAGCILLDVQMPRMDGLEVQEQLNARGIAMPVIVLTGHGDVNVAVKAMKAGAVDFVEKPYEKQTLVEALNRAFQRLQERSERDLLVDEARGKIEHLTPREREVLEGLVDGHTNKSIADSLDISPRTVEIHRANLMEKLGATSLSGVLRIAFAAGIGFQGKVTD</sequence>
<proteinExistence type="predicted"/>
<dbReference type="GO" id="GO:0006355">
    <property type="term" value="P:regulation of DNA-templated transcription"/>
    <property type="evidence" value="ECO:0007669"/>
    <property type="project" value="InterPro"/>
</dbReference>
<dbReference type="InterPro" id="IPR001789">
    <property type="entry name" value="Sig_transdc_resp-reg_receiver"/>
</dbReference>
<dbReference type="OrthoDB" id="9782655at2"/>
<dbReference type="PANTHER" id="PTHR44688">
    <property type="entry name" value="DNA-BINDING TRANSCRIPTIONAL ACTIVATOR DEVR_DOSR"/>
    <property type="match status" value="1"/>
</dbReference>
<feature type="domain" description="Response regulatory" evidence="8">
    <location>
        <begin position="6"/>
        <end position="120"/>
    </location>
</feature>
<dbReference type="AlphaFoldDB" id="A0A059FB00"/>
<dbReference type="PROSITE" id="PS00622">
    <property type="entry name" value="HTH_LUXR_1"/>
    <property type="match status" value="1"/>
</dbReference>
<dbReference type="Gene3D" id="3.40.50.2300">
    <property type="match status" value="1"/>
</dbReference>
<dbReference type="RefSeq" id="WP_035582686.1">
    <property type="nucleotide sequence ID" value="NZ_ARYJ01000007.1"/>
</dbReference>
<dbReference type="PANTHER" id="PTHR44688:SF16">
    <property type="entry name" value="DNA-BINDING TRANSCRIPTIONAL ACTIVATOR DEVR_DOSR"/>
    <property type="match status" value="1"/>
</dbReference>
<keyword evidence="10" id="KW-1185">Reference proteome</keyword>
<dbReference type="Gene3D" id="1.10.10.10">
    <property type="entry name" value="Winged helix-like DNA-binding domain superfamily/Winged helix DNA-binding domain"/>
    <property type="match status" value="1"/>
</dbReference>
<evidence type="ECO:0000313" key="10">
    <source>
        <dbReference type="Proteomes" id="UP000024816"/>
    </source>
</evidence>
<organism evidence="9 10">
    <name type="scientific">Hyphomonas jannaschiana VP2</name>
    <dbReference type="NCBI Taxonomy" id="1280952"/>
    <lineage>
        <taxon>Bacteria</taxon>
        <taxon>Pseudomonadati</taxon>
        <taxon>Pseudomonadota</taxon>
        <taxon>Alphaproteobacteria</taxon>
        <taxon>Hyphomonadales</taxon>
        <taxon>Hyphomonadaceae</taxon>
        <taxon>Hyphomonas</taxon>
    </lineage>
</organism>
<dbReference type="InterPro" id="IPR016032">
    <property type="entry name" value="Sig_transdc_resp-reg_C-effctor"/>
</dbReference>
<dbReference type="eggNOG" id="COG4566">
    <property type="taxonomic scope" value="Bacteria"/>
</dbReference>
<evidence type="ECO:0000256" key="5">
    <source>
        <dbReference type="ARBA" id="ARBA00023163"/>
    </source>
</evidence>
<accession>A0A059FB00</accession>
<dbReference type="Pfam" id="PF00072">
    <property type="entry name" value="Response_reg"/>
    <property type="match status" value="1"/>
</dbReference>
<dbReference type="CDD" id="cd06170">
    <property type="entry name" value="LuxR_C_like"/>
    <property type="match status" value="1"/>
</dbReference>
<gene>
    <name evidence="9" type="ORF">HJA_12339</name>
</gene>
<dbReference type="InterPro" id="IPR000792">
    <property type="entry name" value="Tscrpt_reg_LuxR_C"/>
</dbReference>
<evidence type="ECO:0000256" key="1">
    <source>
        <dbReference type="ARBA" id="ARBA00022553"/>
    </source>
</evidence>
<keyword evidence="4 9" id="KW-0238">DNA-binding</keyword>
<dbReference type="EMBL" id="ARYJ01000007">
    <property type="protein sequence ID" value="KCZ87790.1"/>
    <property type="molecule type" value="Genomic_DNA"/>
</dbReference>